<dbReference type="EMBL" id="BLLB01000003">
    <property type="protein sequence ID" value="GFH05487.1"/>
    <property type="molecule type" value="Genomic_DNA"/>
</dbReference>
<name>A0A7I9ZXK8_9MYCO</name>
<comment type="caution">
    <text evidence="3">The sequence shown here is derived from an EMBL/GenBank/DDBJ whole genome shotgun (WGS) entry which is preliminary data.</text>
</comment>
<protein>
    <recommendedName>
        <fullName evidence="2">Carrier domain-containing protein</fullName>
    </recommendedName>
</protein>
<feature type="transmembrane region" description="Helical" evidence="1">
    <location>
        <begin position="95"/>
        <end position="114"/>
    </location>
</feature>
<feature type="transmembrane region" description="Helical" evidence="1">
    <location>
        <begin position="120"/>
        <end position="148"/>
    </location>
</feature>
<dbReference type="InterPro" id="IPR009081">
    <property type="entry name" value="PP-bd_ACP"/>
</dbReference>
<dbReference type="Gene3D" id="1.10.1200.10">
    <property type="entry name" value="ACP-like"/>
    <property type="match status" value="1"/>
</dbReference>
<proteinExistence type="predicted"/>
<dbReference type="PROSITE" id="PS50075">
    <property type="entry name" value="CARRIER"/>
    <property type="match status" value="1"/>
</dbReference>
<evidence type="ECO:0000313" key="4">
    <source>
        <dbReference type="Proteomes" id="UP000465304"/>
    </source>
</evidence>
<evidence type="ECO:0000313" key="3">
    <source>
        <dbReference type="EMBL" id="GFH05487.1"/>
    </source>
</evidence>
<keyword evidence="1" id="KW-0472">Membrane</keyword>
<evidence type="ECO:0000256" key="1">
    <source>
        <dbReference type="SAM" id="Phobius"/>
    </source>
</evidence>
<feature type="domain" description="Carrier" evidence="2">
    <location>
        <begin position="1"/>
        <end position="59"/>
    </location>
</feature>
<sequence>MLAAPVDGPEADFFALGGGSLSAAQLTAALRQRYPQVTVAELYDHPRLGSLAGYLDELDPPPAVVTRDVKPVSRLTQAVQIAASVPLATLAGMQWVVWLALANNIAAALSLVPWARPVDWWWILAGFMLFITPLGRMGIAVFGARVLIGDLAPGTYRRGGSVHLRVWLAERLAEASGAENMAGAPWLVYYARAGQLGRQRVDLHRRRRSPGC</sequence>
<dbReference type="SUPFAM" id="SSF47336">
    <property type="entry name" value="ACP-like"/>
    <property type="match status" value="1"/>
</dbReference>
<gene>
    <name evidence="3" type="ORF">MHIP_59700</name>
</gene>
<evidence type="ECO:0000259" key="2">
    <source>
        <dbReference type="PROSITE" id="PS50075"/>
    </source>
</evidence>
<accession>A0A7I9ZXK8</accession>
<dbReference type="Proteomes" id="UP000465304">
    <property type="component" value="Unassembled WGS sequence"/>
</dbReference>
<dbReference type="Pfam" id="PF00550">
    <property type="entry name" value="PP-binding"/>
    <property type="match status" value="1"/>
</dbReference>
<keyword evidence="1" id="KW-0812">Transmembrane</keyword>
<keyword evidence="1" id="KW-1133">Transmembrane helix</keyword>
<keyword evidence="4" id="KW-1185">Reference proteome</keyword>
<dbReference type="AlphaFoldDB" id="A0A7I9ZXK8"/>
<reference evidence="3 4" key="1">
    <citation type="journal article" date="2019" name="Emerg. Microbes Infect.">
        <title>Comprehensive subspecies identification of 175 nontuberculous mycobacteria species based on 7547 genomic profiles.</title>
        <authorList>
            <person name="Matsumoto Y."/>
            <person name="Kinjo T."/>
            <person name="Motooka D."/>
            <person name="Nabeya D."/>
            <person name="Jung N."/>
            <person name="Uechi K."/>
            <person name="Horii T."/>
            <person name="Iida T."/>
            <person name="Fujita J."/>
            <person name="Nakamura S."/>
        </authorList>
    </citation>
    <scope>NUCLEOTIDE SEQUENCE [LARGE SCALE GENOMIC DNA]</scope>
    <source>
        <strain evidence="3 4">JCM 30996</strain>
    </source>
</reference>
<dbReference type="InterPro" id="IPR036736">
    <property type="entry name" value="ACP-like_sf"/>
</dbReference>
<organism evidence="3 4">
    <name type="scientific">Mycolicibacterium hippocampi</name>
    <dbReference type="NCBI Taxonomy" id="659824"/>
    <lineage>
        <taxon>Bacteria</taxon>
        <taxon>Bacillati</taxon>
        <taxon>Actinomycetota</taxon>
        <taxon>Actinomycetes</taxon>
        <taxon>Mycobacteriales</taxon>
        <taxon>Mycobacteriaceae</taxon>
        <taxon>Mycolicibacterium</taxon>
    </lineage>
</organism>